<accession>A0A3P3XRB6</accession>
<dbReference type="AlphaFoldDB" id="A0A3P3XRB6"/>
<keyword evidence="1" id="KW-0732">Signal</keyword>
<protein>
    <recommendedName>
        <fullName evidence="3">DUF5723 domain-containing protein</fullName>
    </recommendedName>
</protein>
<evidence type="ECO:0008006" key="3">
    <source>
        <dbReference type="Google" id="ProtNLM"/>
    </source>
</evidence>
<feature type="chain" id="PRO_5018287771" description="DUF5723 domain-containing protein" evidence="1">
    <location>
        <begin position="25"/>
        <end position="388"/>
    </location>
</feature>
<evidence type="ECO:0000256" key="1">
    <source>
        <dbReference type="SAM" id="SignalP"/>
    </source>
</evidence>
<evidence type="ECO:0000313" key="2">
    <source>
        <dbReference type="EMBL" id="SLM18835.1"/>
    </source>
</evidence>
<dbReference type="EMBL" id="FWDO01000005">
    <property type="protein sequence ID" value="SLM18835.1"/>
    <property type="molecule type" value="Genomic_DNA"/>
</dbReference>
<feature type="signal peptide" evidence="1">
    <location>
        <begin position="1"/>
        <end position="24"/>
    </location>
</feature>
<proteinExistence type="predicted"/>
<sequence length="388" mass="41069">MIVHCRRLAAIILFAAICSISGFAQSSLSNLLPKDARSMGLGGSSLVFAEGYGALWGNPAGLANKKSLTLIDSSTWAYIKPTPLNIKNILAILNQQMSHDETASTLDGFIAENGFGGGEYLGFGWIEDGMGLGITSITDAVVSGSALSDSAVDIRSQTNAVLGMAWPIHFGPVEFDIGANVRGYYRMETASGGWAFDPLAEALMTNSDIYSLMYPNKVKGGFGFSIDAGATVSYGPFALGFMVRDLADKFAMKDSSIEEIANSYMVPSGGLDYYAVSPVYTAGLSLKLNQGSSFSTTFFVEADDPFSLVSLLANDIEAIPSKLHIGAEIGLLKFLALRVGYNQGYLSFGTGLDVLFLEVNAAVFTEPVSVAGETVGRTGIMVQAAVRF</sequence>
<name>A0A3P3XRB6_9SPIR</name>
<organism evidence="2">
    <name type="scientific">uncultured spirochete</name>
    <dbReference type="NCBI Taxonomy" id="156406"/>
    <lineage>
        <taxon>Bacteria</taxon>
        <taxon>Pseudomonadati</taxon>
        <taxon>Spirochaetota</taxon>
        <taxon>Spirochaetia</taxon>
        <taxon>Spirochaetales</taxon>
        <taxon>environmental samples</taxon>
    </lineage>
</organism>
<reference evidence="2" key="1">
    <citation type="submission" date="2017-02" db="EMBL/GenBank/DDBJ databases">
        <authorList>
            <person name="Regsiter A."/>
            <person name="William W."/>
        </authorList>
    </citation>
    <scope>NUCLEOTIDE SEQUENCE</scope>
    <source>
        <strain evidence="2">BdmA 4</strain>
    </source>
</reference>
<gene>
    <name evidence="2" type="ORF">SPIRO4BDMA_50350</name>
</gene>